<keyword evidence="6" id="KW-1133">Transmembrane helix</keyword>
<comment type="caution">
    <text evidence="9">The sequence shown here is derived from an EMBL/GenBank/DDBJ whole genome shotgun (WGS) entry which is preliminary data.</text>
</comment>
<gene>
    <name evidence="9" type="ORF">VU00_10124</name>
</gene>
<feature type="domain" description="Cysteine-rich" evidence="7">
    <location>
        <begin position="127"/>
        <end position="206"/>
    </location>
</feature>
<dbReference type="Gene3D" id="1.10.1060.10">
    <property type="entry name" value="Alpha-helical ferredoxin"/>
    <property type="match status" value="1"/>
</dbReference>
<dbReference type="GO" id="GO:0051539">
    <property type="term" value="F:4 iron, 4 sulfur cluster binding"/>
    <property type="evidence" value="ECO:0007669"/>
    <property type="project" value="UniProtKB-KW"/>
</dbReference>
<keyword evidence="5" id="KW-0411">Iron-sulfur</keyword>
<dbReference type="AlphaFoldDB" id="A0A444JCS4"/>
<dbReference type="InterPro" id="IPR017900">
    <property type="entry name" value="4Fe4S_Fe_S_CS"/>
</dbReference>
<dbReference type="PANTHER" id="PTHR43255:SF1">
    <property type="entry name" value="IRON-SULFUR-BINDING OXIDOREDUCTASE FADF-RELATED"/>
    <property type="match status" value="1"/>
</dbReference>
<evidence type="ECO:0000256" key="6">
    <source>
        <dbReference type="SAM" id="Phobius"/>
    </source>
</evidence>
<keyword evidence="4" id="KW-0408">Iron</keyword>
<evidence type="ECO:0000256" key="2">
    <source>
        <dbReference type="ARBA" id="ARBA00022723"/>
    </source>
</evidence>
<feature type="domain" description="4Fe-4S ferredoxin-type" evidence="8">
    <location>
        <begin position="19"/>
        <end position="76"/>
    </location>
</feature>
<evidence type="ECO:0000256" key="4">
    <source>
        <dbReference type="ARBA" id="ARBA00023004"/>
    </source>
</evidence>
<feature type="transmembrane region" description="Helical" evidence="6">
    <location>
        <begin position="391"/>
        <end position="413"/>
    </location>
</feature>
<dbReference type="InterPro" id="IPR009051">
    <property type="entry name" value="Helical_ferredxn"/>
</dbReference>
<keyword evidence="1" id="KW-0004">4Fe-4S</keyword>
<accession>A0A444JCS4</accession>
<evidence type="ECO:0000259" key="7">
    <source>
        <dbReference type="Pfam" id="PF02754"/>
    </source>
</evidence>
<dbReference type="EMBL" id="MTKR01000012">
    <property type="protein sequence ID" value="RWX50861.1"/>
    <property type="molecule type" value="Genomic_DNA"/>
</dbReference>
<evidence type="ECO:0000313" key="9">
    <source>
        <dbReference type="EMBL" id="RWX50861.1"/>
    </source>
</evidence>
<evidence type="ECO:0000259" key="8">
    <source>
        <dbReference type="Pfam" id="PF13183"/>
    </source>
</evidence>
<dbReference type="PANTHER" id="PTHR43255">
    <property type="entry name" value="IRON-SULFUR-BINDING OXIDOREDUCTASE FADF-RELATED-RELATED"/>
    <property type="match status" value="1"/>
</dbReference>
<keyword evidence="3" id="KW-0560">Oxidoreductase</keyword>
<dbReference type="PROSITE" id="PS00198">
    <property type="entry name" value="4FE4S_FER_1"/>
    <property type="match status" value="1"/>
</dbReference>
<sequence length="415" mass="46832">MRHRHIKRQTLLDSLQRKSEKCIECGLCRKECKFLQQYGTPKQIADSFDPSSSKDLKMPFECSLCGLCRAVCPVKINPAAMFLEMRREAIAQGVQLFPDYSIILNYEKRGTSKRYSYYALPENCDTVFFPGCTLAGTRHDKVKGIYEHLRKTIPQLGIVLDCCTKPSHDLGRESHLHSMFHEMENFLQRHGVKKILVACPSCYRVFKDYSEDLRVKTVYEHFAETSLPPSSNIPATITIHDPCSTRDEQQIHAAIRQLAESKLLTIDEMKYVGTKTLCCGEGGTVGCVNPDYSANWGIRRKEAAGKSRIITYCAGCANILGFVHPTSHIIDLFFDPQAALAGKTKIAKTPWTYLNRLLLKSYFKKRIDAAVSRERTFCGENTNKVAAFKPVVILFTLIAFIIVALIIAVRMSIAP</sequence>
<evidence type="ECO:0000256" key="1">
    <source>
        <dbReference type="ARBA" id="ARBA00022485"/>
    </source>
</evidence>
<reference evidence="9 10" key="1">
    <citation type="submission" date="2017-01" db="EMBL/GenBank/DDBJ databases">
        <title>The cable genome- insights into the physiology and evolution of filamentous bacteria capable of sulfide oxidation via long distance electron transfer.</title>
        <authorList>
            <person name="Schreiber L."/>
            <person name="Bjerg J.T."/>
            <person name="Boggild A."/>
            <person name="Van De Vossenberg J."/>
            <person name="Meysman F."/>
            <person name="Nielsen L.P."/>
            <person name="Schramm A."/>
            <person name="Kjeldsen K.U."/>
        </authorList>
    </citation>
    <scope>NUCLEOTIDE SEQUENCE [LARGE SCALE GENOMIC DNA]</scope>
    <source>
        <strain evidence="9">A3</strain>
    </source>
</reference>
<keyword evidence="2" id="KW-0479">Metal-binding</keyword>
<dbReference type="Proteomes" id="UP000287615">
    <property type="component" value="Unassembled WGS sequence"/>
</dbReference>
<protein>
    <submittedName>
        <fullName evidence="9">Fe-S oxidoreductase</fullName>
    </submittedName>
</protein>
<dbReference type="Pfam" id="PF13183">
    <property type="entry name" value="Fer4_8"/>
    <property type="match status" value="1"/>
</dbReference>
<dbReference type="InterPro" id="IPR051460">
    <property type="entry name" value="HdrC_iron-sulfur_subunit"/>
</dbReference>
<evidence type="ECO:0000256" key="5">
    <source>
        <dbReference type="ARBA" id="ARBA00023014"/>
    </source>
</evidence>
<proteinExistence type="predicted"/>
<dbReference type="Pfam" id="PF02754">
    <property type="entry name" value="CCG"/>
    <property type="match status" value="2"/>
</dbReference>
<dbReference type="GO" id="GO:0016491">
    <property type="term" value="F:oxidoreductase activity"/>
    <property type="evidence" value="ECO:0007669"/>
    <property type="project" value="UniProtKB-KW"/>
</dbReference>
<dbReference type="GO" id="GO:0046872">
    <property type="term" value="F:metal ion binding"/>
    <property type="evidence" value="ECO:0007669"/>
    <property type="project" value="UniProtKB-KW"/>
</dbReference>
<organism evidence="9 10">
    <name type="scientific">Candidatus Electrothrix marina</name>
    <dbReference type="NCBI Taxonomy" id="1859130"/>
    <lineage>
        <taxon>Bacteria</taxon>
        <taxon>Pseudomonadati</taxon>
        <taxon>Thermodesulfobacteriota</taxon>
        <taxon>Desulfobulbia</taxon>
        <taxon>Desulfobulbales</taxon>
        <taxon>Desulfobulbaceae</taxon>
        <taxon>Candidatus Electrothrix</taxon>
    </lineage>
</organism>
<dbReference type="GO" id="GO:0005886">
    <property type="term" value="C:plasma membrane"/>
    <property type="evidence" value="ECO:0007669"/>
    <property type="project" value="TreeGrafter"/>
</dbReference>
<keyword evidence="6" id="KW-0812">Transmembrane</keyword>
<name>A0A444JCS4_9BACT</name>
<dbReference type="SUPFAM" id="SSF46548">
    <property type="entry name" value="alpha-helical ferredoxin"/>
    <property type="match status" value="1"/>
</dbReference>
<dbReference type="InterPro" id="IPR017896">
    <property type="entry name" value="4Fe4S_Fe-S-bd"/>
</dbReference>
<evidence type="ECO:0000313" key="10">
    <source>
        <dbReference type="Proteomes" id="UP000287615"/>
    </source>
</evidence>
<keyword evidence="6" id="KW-0472">Membrane</keyword>
<dbReference type="InterPro" id="IPR004017">
    <property type="entry name" value="Cys_rich_dom"/>
</dbReference>
<feature type="domain" description="Cysteine-rich" evidence="7">
    <location>
        <begin position="237"/>
        <end position="320"/>
    </location>
</feature>
<evidence type="ECO:0000256" key="3">
    <source>
        <dbReference type="ARBA" id="ARBA00023002"/>
    </source>
</evidence>